<reference evidence="2" key="2">
    <citation type="journal article" date="2015" name="Data Brief">
        <title>Shoot transcriptome of the giant reed, Arundo donax.</title>
        <authorList>
            <person name="Barrero R.A."/>
            <person name="Guerrero F.D."/>
            <person name="Moolhuijzen P."/>
            <person name="Goolsby J.A."/>
            <person name="Tidwell J."/>
            <person name="Bellgard S.E."/>
            <person name="Bellgard M.I."/>
        </authorList>
    </citation>
    <scope>NUCLEOTIDE SEQUENCE</scope>
    <source>
        <tissue evidence="2">Shoot tissue taken approximately 20 cm above the soil surface</tissue>
    </source>
</reference>
<proteinExistence type="predicted"/>
<dbReference type="AlphaFoldDB" id="A0A0A8ZIK9"/>
<feature type="transmembrane region" description="Helical" evidence="1">
    <location>
        <begin position="47"/>
        <end position="66"/>
    </location>
</feature>
<keyword evidence="1" id="KW-0472">Membrane</keyword>
<organism evidence="2">
    <name type="scientific">Arundo donax</name>
    <name type="common">Giant reed</name>
    <name type="synonym">Donax arundinaceus</name>
    <dbReference type="NCBI Taxonomy" id="35708"/>
    <lineage>
        <taxon>Eukaryota</taxon>
        <taxon>Viridiplantae</taxon>
        <taxon>Streptophyta</taxon>
        <taxon>Embryophyta</taxon>
        <taxon>Tracheophyta</taxon>
        <taxon>Spermatophyta</taxon>
        <taxon>Magnoliopsida</taxon>
        <taxon>Liliopsida</taxon>
        <taxon>Poales</taxon>
        <taxon>Poaceae</taxon>
        <taxon>PACMAD clade</taxon>
        <taxon>Arundinoideae</taxon>
        <taxon>Arundineae</taxon>
        <taxon>Arundo</taxon>
    </lineage>
</organism>
<accession>A0A0A8ZIK9</accession>
<protein>
    <submittedName>
        <fullName evidence="2">Uncharacterized protein</fullName>
    </submittedName>
</protein>
<dbReference type="EMBL" id="GBRH01261325">
    <property type="protein sequence ID" value="JAD36570.1"/>
    <property type="molecule type" value="Transcribed_RNA"/>
</dbReference>
<evidence type="ECO:0000256" key="1">
    <source>
        <dbReference type="SAM" id="Phobius"/>
    </source>
</evidence>
<name>A0A0A8ZIK9_ARUDO</name>
<sequence length="85" mass="8680">MGTSSPSCTPRFTTACRAPFTLTSSACDPGRPAGTASLQNASGAGRIGPLGKVPALVLVLLVVLLWHRTSLAHSSSDEPSSLLTM</sequence>
<evidence type="ECO:0000313" key="2">
    <source>
        <dbReference type="EMBL" id="JAD36570.1"/>
    </source>
</evidence>
<keyword evidence="1" id="KW-0812">Transmembrane</keyword>
<keyword evidence="1" id="KW-1133">Transmembrane helix</keyword>
<reference evidence="2" key="1">
    <citation type="submission" date="2014-09" db="EMBL/GenBank/DDBJ databases">
        <authorList>
            <person name="Magalhaes I.L.F."/>
            <person name="Oliveira U."/>
            <person name="Santos F.R."/>
            <person name="Vidigal T.H.D.A."/>
            <person name="Brescovit A.D."/>
            <person name="Santos A.J."/>
        </authorList>
    </citation>
    <scope>NUCLEOTIDE SEQUENCE</scope>
    <source>
        <tissue evidence="2">Shoot tissue taken approximately 20 cm above the soil surface</tissue>
    </source>
</reference>